<organism evidence="1 2">
    <name type="scientific">Choristoneura fumiferana</name>
    <name type="common">Spruce budworm moth</name>
    <name type="synonym">Archips fumiferana</name>
    <dbReference type="NCBI Taxonomy" id="7141"/>
    <lineage>
        <taxon>Eukaryota</taxon>
        <taxon>Metazoa</taxon>
        <taxon>Ecdysozoa</taxon>
        <taxon>Arthropoda</taxon>
        <taxon>Hexapoda</taxon>
        <taxon>Insecta</taxon>
        <taxon>Pterygota</taxon>
        <taxon>Neoptera</taxon>
        <taxon>Endopterygota</taxon>
        <taxon>Lepidoptera</taxon>
        <taxon>Glossata</taxon>
        <taxon>Ditrysia</taxon>
        <taxon>Tortricoidea</taxon>
        <taxon>Tortricidae</taxon>
        <taxon>Tortricinae</taxon>
        <taxon>Choristoneura</taxon>
    </lineage>
</organism>
<evidence type="ECO:0000313" key="2">
    <source>
        <dbReference type="Proteomes" id="UP001064048"/>
    </source>
</evidence>
<name>A0ACC0KGN1_CHOFU</name>
<gene>
    <name evidence="1" type="ORF">MSG28_003914</name>
</gene>
<keyword evidence="2" id="KW-1185">Reference proteome</keyword>
<comment type="caution">
    <text evidence="1">The sequence shown here is derived from an EMBL/GenBank/DDBJ whole genome shotgun (WGS) entry which is preliminary data.</text>
</comment>
<dbReference type="EMBL" id="CM046106">
    <property type="protein sequence ID" value="KAI8435649.1"/>
    <property type="molecule type" value="Genomic_DNA"/>
</dbReference>
<reference evidence="1 2" key="1">
    <citation type="journal article" date="2022" name="Genome Biol. Evol.">
        <title>The Spruce Budworm Genome: Reconstructing the Evolutionary History of Antifreeze Proteins.</title>
        <authorList>
            <person name="Beliveau C."/>
            <person name="Gagne P."/>
            <person name="Picq S."/>
            <person name="Vernygora O."/>
            <person name="Keeling C.I."/>
            <person name="Pinkney K."/>
            <person name="Doucet D."/>
            <person name="Wen F."/>
            <person name="Johnston J.S."/>
            <person name="Maaroufi H."/>
            <person name="Boyle B."/>
            <person name="Laroche J."/>
            <person name="Dewar K."/>
            <person name="Juretic N."/>
            <person name="Blackburn G."/>
            <person name="Nisole A."/>
            <person name="Brunet B."/>
            <person name="Brandao M."/>
            <person name="Lumley L."/>
            <person name="Duan J."/>
            <person name="Quan G."/>
            <person name="Lucarotti C.J."/>
            <person name="Roe A.D."/>
            <person name="Sperling F.A.H."/>
            <person name="Levesque R.C."/>
            <person name="Cusson M."/>
        </authorList>
    </citation>
    <scope>NUCLEOTIDE SEQUENCE [LARGE SCALE GENOMIC DNA]</scope>
    <source>
        <strain evidence="1">Glfc:IPQL:Cfum</strain>
    </source>
</reference>
<dbReference type="Proteomes" id="UP001064048">
    <property type="component" value="Chromosome 6"/>
</dbReference>
<evidence type="ECO:0000313" key="1">
    <source>
        <dbReference type="EMBL" id="KAI8435649.1"/>
    </source>
</evidence>
<protein>
    <submittedName>
        <fullName evidence="1">Uncharacterized protein</fullName>
    </submittedName>
</protein>
<sequence>MGSVRRPLWEGVDVSSTSRMMDHEKIQEIHRWQSVSCKKVVITFVKEAIPDVRARDSQLVQFLSPCSLAFLTVVTYPSGSATCTRRARCDVTAIISRLHATAVTSRARIEHATTQAENNHGDIAACTSRFRSAKKKHHQKR</sequence>
<accession>A0ACC0KGN1</accession>
<proteinExistence type="predicted"/>